<dbReference type="InterPro" id="IPR049874">
    <property type="entry name" value="ROK_cs"/>
</dbReference>
<evidence type="ECO:0008006" key="4">
    <source>
        <dbReference type="Google" id="ProtNLM"/>
    </source>
</evidence>
<proteinExistence type="inferred from homology"/>
<dbReference type="SUPFAM" id="SSF53067">
    <property type="entry name" value="Actin-like ATPase domain"/>
    <property type="match status" value="1"/>
</dbReference>
<dbReference type="AlphaFoldDB" id="A0A1F2WRD5"/>
<dbReference type="Gene3D" id="3.30.420.40">
    <property type="match status" value="2"/>
</dbReference>
<accession>A0A1F2WRD5</accession>
<evidence type="ECO:0000313" key="2">
    <source>
        <dbReference type="EMBL" id="OFW59409.1"/>
    </source>
</evidence>
<reference evidence="2 3" key="1">
    <citation type="journal article" date="2016" name="Nat. Commun.">
        <title>Thousands of microbial genomes shed light on interconnected biogeochemical processes in an aquifer system.</title>
        <authorList>
            <person name="Anantharaman K."/>
            <person name="Brown C.T."/>
            <person name="Hug L.A."/>
            <person name="Sharon I."/>
            <person name="Castelle C.J."/>
            <person name="Probst A.J."/>
            <person name="Thomas B.C."/>
            <person name="Singh A."/>
            <person name="Wilkins M.J."/>
            <person name="Karaoz U."/>
            <person name="Brodie E.L."/>
            <person name="Williams K.H."/>
            <person name="Hubbard S.S."/>
            <person name="Banfield J.F."/>
        </authorList>
    </citation>
    <scope>NUCLEOTIDE SEQUENCE [LARGE SCALE GENOMIC DNA]</scope>
</reference>
<dbReference type="Proteomes" id="UP000177876">
    <property type="component" value="Unassembled WGS sequence"/>
</dbReference>
<evidence type="ECO:0000313" key="3">
    <source>
        <dbReference type="Proteomes" id="UP000177876"/>
    </source>
</evidence>
<dbReference type="PROSITE" id="PS01125">
    <property type="entry name" value="ROK"/>
    <property type="match status" value="1"/>
</dbReference>
<name>A0A1F2WRD5_9ACTN</name>
<protein>
    <recommendedName>
        <fullName evidence="4">ROK family protein</fullName>
    </recommendedName>
</protein>
<sequence length="315" mass="33180">MAVIGIDEGASKTAGILWSEGRIEESVRLRTDTTSSETVLAGLVEACSSLMDRASSRGIEASGIGIGVAGYIDFAQGMVSDAPNQPLHDYPIRDMLARELAKPVYVDNDANLAALAEARLGAGKDSRYLLHLTLGTGIGGGIVIDGQLYRGAKGSAGEFGHITIMEGGPQCNSGHRGCLEALSSGTAIYRRVEHLAAEGVASDMIADFLENPESFGAHTVCRHAEQKDTLALDILREAGGHLGYGIATLVNIFNPDVVTLSGGLLDCYPYMAEEMYRAYEENAIPISRRHARILTSTLGKDGGSLGAALLALENS</sequence>
<dbReference type="InterPro" id="IPR043129">
    <property type="entry name" value="ATPase_NBD"/>
</dbReference>
<dbReference type="PANTHER" id="PTHR18964">
    <property type="entry name" value="ROK (REPRESSOR, ORF, KINASE) FAMILY"/>
    <property type="match status" value="1"/>
</dbReference>
<evidence type="ECO:0000256" key="1">
    <source>
        <dbReference type="ARBA" id="ARBA00006479"/>
    </source>
</evidence>
<dbReference type="Pfam" id="PF00480">
    <property type="entry name" value="ROK"/>
    <property type="match status" value="1"/>
</dbReference>
<gene>
    <name evidence="2" type="ORF">A2Y75_11310</name>
</gene>
<comment type="similarity">
    <text evidence="1">Belongs to the ROK (NagC/XylR) family.</text>
</comment>
<dbReference type="InterPro" id="IPR000600">
    <property type="entry name" value="ROK"/>
</dbReference>
<comment type="caution">
    <text evidence="2">The sequence shown here is derived from an EMBL/GenBank/DDBJ whole genome shotgun (WGS) entry which is preliminary data.</text>
</comment>
<organism evidence="2 3">
    <name type="scientific">Candidatus Solincola sediminis</name>
    <dbReference type="NCBI Taxonomy" id="1797199"/>
    <lineage>
        <taxon>Bacteria</taxon>
        <taxon>Bacillati</taxon>
        <taxon>Actinomycetota</taxon>
        <taxon>Candidatus Geothermincolia</taxon>
        <taxon>Candidatus Geothermincolales</taxon>
        <taxon>Candidatus Geothermincolaceae</taxon>
        <taxon>Candidatus Solincola</taxon>
    </lineage>
</organism>
<dbReference type="STRING" id="1797197.A2Y75_11310"/>
<dbReference type="PANTHER" id="PTHR18964:SF149">
    <property type="entry name" value="BIFUNCTIONAL UDP-N-ACETYLGLUCOSAMINE 2-EPIMERASE_N-ACETYLMANNOSAMINE KINASE"/>
    <property type="match status" value="1"/>
</dbReference>
<dbReference type="EMBL" id="MELK01000016">
    <property type="protein sequence ID" value="OFW59409.1"/>
    <property type="molecule type" value="Genomic_DNA"/>
</dbReference>